<accession>A0A9D2LYJ6</accession>
<dbReference type="PANTHER" id="PTHR36120:SF1">
    <property type="entry name" value="L-FUCOSE ISOMERASE C-TERMINAL DOMAIN-CONTAINING PROTEIN"/>
    <property type="match status" value="1"/>
</dbReference>
<evidence type="ECO:0008006" key="5">
    <source>
        <dbReference type="Google" id="ProtNLM"/>
    </source>
</evidence>
<sequence>MKLNVKPVYVHLVHRSAYMGPCRGGTWEQLERSYDEMMAAENFAKMKEGLEKVYGKEKDICLQEPVYLEFLDEFVVRESHFEKVKDEDTDVFLLDGMMGQHLAVNIAKRYRKPMVTVGCCTSTDTTACLRAAGFEGYGSIDLEGTKPILKTLLAKKAIANTRVLSILKGDICSKGVESNIRDFDRLTNQWGIGFKFLNAEDFLQEISGLDAQELERAGALADELMAQAEDCSISREMLVNSTKVYVATKKLLARYECNAFTLPCFEICATGRINKEKYTWCLTHSLLKEEGIPSACESDYNALLSMIVVMAVAGNAPHMANTHPALSYEIPQDVPNTGNLIKLYHAVPTRYMKGRGGQPAPFGLHCFTEDRWGATMRYHYNQDIGQTVTMVRFNPQGTGLLAARGVITCETGYDKIGCDTGLLVDVENKRKFFKVQCNYGHHMTWAYGDIAEQLEDLGEAMGFSVERV</sequence>
<comment type="caution">
    <text evidence="3">The sequence shown here is derived from an EMBL/GenBank/DDBJ whole genome shotgun (WGS) entry which is preliminary data.</text>
</comment>
<dbReference type="GO" id="GO:0005996">
    <property type="term" value="P:monosaccharide metabolic process"/>
    <property type="evidence" value="ECO:0007669"/>
    <property type="project" value="InterPro"/>
</dbReference>
<keyword evidence="1" id="KW-0413">Isomerase</keyword>
<dbReference type="PANTHER" id="PTHR36120">
    <property type="entry name" value="FUCOSE ISOMERASE"/>
    <property type="match status" value="1"/>
</dbReference>
<evidence type="ECO:0000313" key="4">
    <source>
        <dbReference type="Proteomes" id="UP000824214"/>
    </source>
</evidence>
<evidence type="ECO:0000256" key="2">
    <source>
        <dbReference type="ARBA" id="ARBA00023277"/>
    </source>
</evidence>
<proteinExistence type="predicted"/>
<reference evidence="3" key="1">
    <citation type="journal article" date="2021" name="PeerJ">
        <title>Extensive microbial diversity within the chicken gut microbiome revealed by metagenomics and culture.</title>
        <authorList>
            <person name="Gilroy R."/>
            <person name="Ravi A."/>
            <person name="Getino M."/>
            <person name="Pursley I."/>
            <person name="Horton D.L."/>
            <person name="Alikhan N.F."/>
            <person name="Baker D."/>
            <person name="Gharbi K."/>
            <person name="Hall N."/>
            <person name="Watson M."/>
            <person name="Adriaenssens E.M."/>
            <person name="Foster-Nyarko E."/>
            <person name="Jarju S."/>
            <person name="Secka A."/>
            <person name="Antonio M."/>
            <person name="Oren A."/>
            <person name="Chaudhuri R.R."/>
            <person name="La Ragione R."/>
            <person name="Hildebrand F."/>
            <person name="Pallen M.J."/>
        </authorList>
    </citation>
    <scope>NUCLEOTIDE SEQUENCE</scope>
    <source>
        <strain evidence="3">ChiBcolR8-3208</strain>
    </source>
</reference>
<dbReference type="SUPFAM" id="SSF53743">
    <property type="entry name" value="FucI/AraA N-terminal and middle domains"/>
    <property type="match status" value="1"/>
</dbReference>
<evidence type="ECO:0000313" key="3">
    <source>
        <dbReference type="EMBL" id="HJB37660.1"/>
    </source>
</evidence>
<name>A0A9D2LYJ6_9FIRM</name>
<reference evidence="3" key="2">
    <citation type="submission" date="2021-04" db="EMBL/GenBank/DDBJ databases">
        <authorList>
            <person name="Gilroy R."/>
        </authorList>
    </citation>
    <scope>NUCLEOTIDE SEQUENCE</scope>
    <source>
        <strain evidence="3">ChiBcolR8-3208</strain>
    </source>
</reference>
<keyword evidence="2" id="KW-0119">Carbohydrate metabolism</keyword>
<protein>
    <recommendedName>
        <fullName evidence="5">L-fucose isomerase and related proteins</fullName>
    </recommendedName>
</protein>
<evidence type="ECO:0000256" key="1">
    <source>
        <dbReference type="ARBA" id="ARBA00023235"/>
    </source>
</evidence>
<dbReference type="GO" id="GO:0005737">
    <property type="term" value="C:cytoplasm"/>
    <property type="evidence" value="ECO:0007669"/>
    <property type="project" value="InterPro"/>
</dbReference>
<dbReference type="GO" id="GO:0016861">
    <property type="term" value="F:intramolecular oxidoreductase activity, interconverting aldoses and ketoses"/>
    <property type="evidence" value="ECO:0007669"/>
    <property type="project" value="InterPro"/>
</dbReference>
<dbReference type="InterPro" id="IPR009015">
    <property type="entry name" value="Fucose_isomerase_N/cen_sf"/>
</dbReference>
<dbReference type="EMBL" id="DWXZ01000130">
    <property type="protein sequence ID" value="HJB37660.1"/>
    <property type="molecule type" value="Genomic_DNA"/>
</dbReference>
<gene>
    <name evidence="3" type="ORF">H9942_06285</name>
</gene>
<organism evidence="3 4">
    <name type="scientific">Candidatus Acutalibacter ornithocaccae</name>
    <dbReference type="NCBI Taxonomy" id="2838416"/>
    <lineage>
        <taxon>Bacteria</taxon>
        <taxon>Bacillati</taxon>
        <taxon>Bacillota</taxon>
        <taxon>Clostridia</taxon>
        <taxon>Eubacteriales</taxon>
        <taxon>Acutalibacteraceae</taxon>
        <taxon>Acutalibacter</taxon>
    </lineage>
</organism>
<dbReference type="AlphaFoldDB" id="A0A9D2LYJ6"/>
<dbReference type="Proteomes" id="UP000824214">
    <property type="component" value="Unassembled WGS sequence"/>
</dbReference>